<comment type="caution">
    <text evidence="1">The sequence shown here is derived from an EMBL/GenBank/DDBJ whole genome shotgun (WGS) entry which is preliminary data.</text>
</comment>
<keyword evidence="2" id="KW-1185">Reference proteome</keyword>
<accession>A0A8J4R7R6</accession>
<dbReference type="AlphaFoldDB" id="A0A8J4R7R6"/>
<evidence type="ECO:0000313" key="1">
    <source>
        <dbReference type="EMBL" id="KAF3958489.1"/>
    </source>
</evidence>
<proteinExistence type="predicted"/>
<evidence type="ECO:0000313" key="2">
    <source>
        <dbReference type="Proteomes" id="UP000737018"/>
    </source>
</evidence>
<organism evidence="1 2">
    <name type="scientific">Castanea mollissima</name>
    <name type="common">Chinese chestnut</name>
    <dbReference type="NCBI Taxonomy" id="60419"/>
    <lineage>
        <taxon>Eukaryota</taxon>
        <taxon>Viridiplantae</taxon>
        <taxon>Streptophyta</taxon>
        <taxon>Embryophyta</taxon>
        <taxon>Tracheophyta</taxon>
        <taxon>Spermatophyta</taxon>
        <taxon>Magnoliopsida</taxon>
        <taxon>eudicotyledons</taxon>
        <taxon>Gunneridae</taxon>
        <taxon>Pentapetalae</taxon>
        <taxon>rosids</taxon>
        <taxon>fabids</taxon>
        <taxon>Fagales</taxon>
        <taxon>Fagaceae</taxon>
        <taxon>Castanea</taxon>
    </lineage>
</organism>
<protein>
    <submittedName>
        <fullName evidence="1">Uncharacterized protein</fullName>
    </submittedName>
</protein>
<name>A0A8J4R7R6_9ROSI</name>
<gene>
    <name evidence="1" type="ORF">CMV_016611</name>
</gene>
<dbReference type="OrthoDB" id="194358at2759"/>
<sequence>MSDIRWYVRYSLVRIGILSGTNHGYFSTGSPAENKNNNEPIAEVSQRLLVASLSGDQKSALELIADPSVNVNFVGPVCLKSKKTKVIPCDELASQVRVEYIPEAQI</sequence>
<dbReference type="EMBL" id="JRKL02002546">
    <property type="protein sequence ID" value="KAF3958489.1"/>
    <property type="molecule type" value="Genomic_DNA"/>
</dbReference>
<reference evidence="1" key="1">
    <citation type="submission" date="2020-03" db="EMBL/GenBank/DDBJ databases">
        <title>Castanea mollissima Vanexum genome sequencing.</title>
        <authorList>
            <person name="Staton M."/>
        </authorList>
    </citation>
    <scope>NUCLEOTIDE SEQUENCE</scope>
    <source>
        <tissue evidence="1">Leaf</tissue>
    </source>
</reference>
<dbReference type="Proteomes" id="UP000737018">
    <property type="component" value="Unassembled WGS sequence"/>
</dbReference>